<accession>A0A3A1TUB5</accession>
<dbReference type="InterPro" id="IPR003615">
    <property type="entry name" value="HNH_nuc"/>
</dbReference>
<dbReference type="RefSeq" id="WP_119482152.1">
    <property type="nucleotide sequence ID" value="NZ_QXTG01000002.1"/>
</dbReference>
<name>A0A3A1TUB5_9MICO</name>
<evidence type="ECO:0000313" key="2">
    <source>
        <dbReference type="EMBL" id="RIX27843.1"/>
    </source>
</evidence>
<evidence type="ECO:0000259" key="1">
    <source>
        <dbReference type="Pfam" id="PF13391"/>
    </source>
</evidence>
<organism evidence="2 3">
    <name type="scientific">Amnibacterium setariae</name>
    <dbReference type="NCBI Taxonomy" id="2306585"/>
    <lineage>
        <taxon>Bacteria</taxon>
        <taxon>Bacillati</taxon>
        <taxon>Actinomycetota</taxon>
        <taxon>Actinomycetes</taxon>
        <taxon>Micrococcales</taxon>
        <taxon>Microbacteriaceae</taxon>
        <taxon>Amnibacterium</taxon>
    </lineage>
</organism>
<keyword evidence="3" id="KW-1185">Reference proteome</keyword>
<proteinExistence type="predicted"/>
<protein>
    <submittedName>
        <fullName evidence="2">HNH endonuclease</fullName>
    </submittedName>
</protein>
<sequence>MKAWSFLSLSEDARQYHANTGYTDTFGQIYQFDSTVANHAAVAVGDLVLIRDDKYALGFGWIGKIATALGSKTRSRCPYCASTRFHRRESVSPPFRCSNCKQEFDAPSVEEIDVTHYQANYSSTFVPIDVPIRVDELTPCYNSFAVQQAIRSMDPESLQQVLAIRVGVPAGLWDDTNGLRATIAGGFRLRPRKVRIGQQRFRAALLERHGSNCAFSGPQPADALEAAHLHPFSDRPEHDLRSGLLLRRDLHSLFDRFLISIDPTSWHIRVAPGLHSYPGLAALHDEPVRLLPERRPDAETVARHFELATVTH</sequence>
<feature type="domain" description="HNH nuclease" evidence="1">
    <location>
        <begin position="213"/>
        <end position="262"/>
    </location>
</feature>
<keyword evidence="2" id="KW-0378">Hydrolase</keyword>
<comment type="caution">
    <text evidence="2">The sequence shown here is derived from an EMBL/GenBank/DDBJ whole genome shotgun (WGS) entry which is preliminary data.</text>
</comment>
<reference evidence="3" key="1">
    <citation type="submission" date="2018-09" db="EMBL/GenBank/DDBJ databases">
        <authorList>
            <person name="Kim I."/>
        </authorList>
    </citation>
    <scope>NUCLEOTIDE SEQUENCE [LARGE SCALE GENOMIC DNA]</scope>
    <source>
        <strain evidence="3">DD4a</strain>
    </source>
</reference>
<dbReference type="Pfam" id="PF13391">
    <property type="entry name" value="HNH_2"/>
    <property type="match status" value="1"/>
</dbReference>
<dbReference type="Proteomes" id="UP000265742">
    <property type="component" value="Unassembled WGS sequence"/>
</dbReference>
<evidence type="ECO:0000313" key="3">
    <source>
        <dbReference type="Proteomes" id="UP000265742"/>
    </source>
</evidence>
<dbReference type="AlphaFoldDB" id="A0A3A1TUB5"/>
<dbReference type="GO" id="GO:0004519">
    <property type="term" value="F:endonuclease activity"/>
    <property type="evidence" value="ECO:0007669"/>
    <property type="project" value="UniProtKB-KW"/>
</dbReference>
<keyword evidence="2" id="KW-0540">Nuclease</keyword>
<dbReference type="EMBL" id="QXTG01000002">
    <property type="protein sequence ID" value="RIX27843.1"/>
    <property type="molecule type" value="Genomic_DNA"/>
</dbReference>
<keyword evidence="2" id="KW-0255">Endonuclease</keyword>
<gene>
    <name evidence="2" type="ORF">D1781_09930</name>
</gene>
<dbReference type="OrthoDB" id="4464809at2"/>